<reference evidence="17 18" key="1">
    <citation type="submission" date="2020-08" db="EMBL/GenBank/DDBJ databases">
        <title>Genomic Encyclopedia of Type Strains, Phase IV (KMG-IV): sequencing the most valuable type-strain genomes for metagenomic binning, comparative biology and taxonomic classification.</title>
        <authorList>
            <person name="Goeker M."/>
        </authorList>
    </citation>
    <scope>NUCLEOTIDE SEQUENCE [LARGE SCALE GENOMIC DNA]</scope>
    <source>
        <strain evidence="17 18">DSM 11805</strain>
    </source>
</reference>
<dbReference type="SUPFAM" id="SSF55874">
    <property type="entry name" value="ATPase domain of HSP90 chaperone/DNA topoisomerase II/histidine kinase"/>
    <property type="match status" value="1"/>
</dbReference>
<evidence type="ECO:0000259" key="16">
    <source>
        <dbReference type="PROSITE" id="PS50885"/>
    </source>
</evidence>
<evidence type="ECO:0000313" key="17">
    <source>
        <dbReference type="EMBL" id="MBB6513289.1"/>
    </source>
</evidence>
<organism evidence="17 18">
    <name type="scientific">Gracilibacillus halotolerans</name>
    <dbReference type="NCBI Taxonomy" id="74386"/>
    <lineage>
        <taxon>Bacteria</taxon>
        <taxon>Bacillati</taxon>
        <taxon>Bacillota</taxon>
        <taxon>Bacilli</taxon>
        <taxon>Bacillales</taxon>
        <taxon>Bacillaceae</taxon>
        <taxon>Gracilibacillus</taxon>
    </lineage>
</organism>
<dbReference type="Pfam" id="PF00672">
    <property type="entry name" value="HAMP"/>
    <property type="match status" value="1"/>
</dbReference>
<dbReference type="SUPFAM" id="SSF158472">
    <property type="entry name" value="HAMP domain-like"/>
    <property type="match status" value="1"/>
</dbReference>
<keyword evidence="13 14" id="KW-0472">Membrane</keyword>
<dbReference type="GO" id="GO:0000155">
    <property type="term" value="F:phosphorelay sensor kinase activity"/>
    <property type="evidence" value="ECO:0007669"/>
    <property type="project" value="InterPro"/>
</dbReference>
<feature type="domain" description="Histidine kinase" evidence="15">
    <location>
        <begin position="363"/>
        <end position="471"/>
    </location>
</feature>
<dbReference type="Gene3D" id="6.10.340.10">
    <property type="match status" value="1"/>
</dbReference>
<evidence type="ECO:0000256" key="6">
    <source>
        <dbReference type="ARBA" id="ARBA00022679"/>
    </source>
</evidence>
<evidence type="ECO:0000256" key="7">
    <source>
        <dbReference type="ARBA" id="ARBA00022692"/>
    </source>
</evidence>
<dbReference type="InterPro" id="IPR003660">
    <property type="entry name" value="HAMP_dom"/>
</dbReference>
<keyword evidence="12" id="KW-0902">Two-component regulatory system</keyword>
<keyword evidence="10" id="KW-0067">ATP-binding</keyword>
<dbReference type="GO" id="GO:0005524">
    <property type="term" value="F:ATP binding"/>
    <property type="evidence" value="ECO:0007669"/>
    <property type="project" value="UniProtKB-KW"/>
</dbReference>
<evidence type="ECO:0000313" key="18">
    <source>
        <dbReference type="Proteomes" id="UP000572212"/>
    </source>
</evidence>
<evidence type="ECO:0000256" key="12">
    <source>
        <dbReference type="ARBA" id="ARBA00023012"/>
    </source>
</evidence>
<keyword evidence="6" id="KW-0808">Transferase</keyword>
<evidence type="ECO:0000259" key="15">
    <source>
        <dbReference type="PROSITE" id="PS50109"/>
    </source>
</evidence>
<name>A0A841RLC9_9BACI</name>
<evidence type="ECO:0000256" key="13">
    <source>
        <dbReference type="ARBA" id="ARBA00023136"/>
    </source>
</evidence>
<evidence type="ECO:0000256" key="4">
    <source>
        <dbReference type="ARBA" id="ARBA00022475"/>
    </source>
</evidence>
<comment type="caution">
    <text evidence="17">The sequence shown here is derived from an EMBL/GenBank/DDBJ whole genome shotgun (WGS) entry which is preliminary data.</text>
</comment>
<feature type="transmembrane region" description="Helical" evidence="14">
    <location>
        <begin position="175"/>
        <end position="194"/>
    </location>
</feature>
<proteinExistence type="predicted"/>
<evidence type="ECO:0000256" key="5">
    <source>
        <dbReference type="ARBA" id="ARBA00022553"/>
    </source>
</evidence>
<feature type="transmembrane region" description="Helical" evidence="14">
    <location>
        <begin position="6"/>
        <end position="25"/>
    </location>
</feature>
<keyword evidence="8" id="KW-0547">Nucleotide-binding</keyword>
<dbReference type="SMART" id="SM00304">
    <property type="entry name" value="HAMP"/>
    <property type="match status" value="1"/>
</dbReference>
<keyword evidence="18" id="KW-1185">Reference proteome</keyword>
<keyword evidence="4" id="KW-1003">Cell membrane</keyword>
<dbReference type="EMBL" id="JACHON010000010">
    <property type="protein sequence ID" value="MBB6513289.1"/>
    <property type="molecule type" value="Genomic_DNA"/>
</dbReference>
<dbReference type="PROSITE" id="PS50109">
    <property type="entry name" value="HIS_KIN"/>
    <property type="match status" value="1"/>
</dbReference>
<evidence type="ECO:0000256" key="8">
    <source>
        <dbReference type="ARBA" id="ARBA00022741"/>
    </source>
</evidence>
<dbReference type="AlphaFoldDB" id="A0A841RLC9"/>
<evidence type="ECO:0000256" key="14">
    <source>
        <dbReference type="SAM" id="Phobius"/>
    </source>
</evidence>
<dbReference type="GO" id="GO:0005886">
    <property type="term" value="C:plasma membrane"/>
    <property type="evidence" value="ECO:0007669"/>
    <property type="project" value="UniProtKB-SubCell"/>
</dbReference>
<dbReference type="InterPro" id="IPR036890">
    <property type="entry name" value="HATPase_C_sf"/>
</dbReference>
<dbReference type="InterPro" id="IPR010559">
    <property type="entry name" value="Sig_transdc_His_kin_internal"/>
</dbReference>
<dbReference type="PANTHER" id="PTHR34220:SF11">
    <property type="entry name" value="SENSOR PROTEIN KINASE HPTS"/>
    <property type="match status" value="1"/>
</dbReference>
<dbReference type="RefSeq" id="WP_184248212.1">
    <property type="nucleotide sequence ID" value="NZ_BAAACU010000042.1"/>
</dbReference>
<evidence type="ECO:0000256" key="1">
    <source>
        <dbReference type="ARBA" id="ARBA00000085"/>
    </source>
</evidence>
<feature type="domain" description="HAMP" evidence="16">
    <location>
        <begin position="196"/>
        <end position="249"/>
    </location>
</feature>
<protein>
    <recommendedName>
        <fullName evidence="3">histidine kinase</fullName>
        <ecNumber evidence="3">2.7.13.3</ecNumber>
    </recommendedName>
</protein>
<dbReference type="InterPro" id="IPR003594">
    <property type="entry name" value="HATPase_dom"/>
</dbReference>
<dbReference type="Pfam" id="PF02518">
    <property type="entry name" value="HATPase_c"/>
    <property type="match status" value="1"/>
</dbReference>
<dbReference type="Pfam" id="PF06580">
    <property type="entry name" value="His_kinase"/>
    <property type="match status" value="1"/>
</dbReference>
<comment type="subcellular location">
    <subcellularLocation>
        <location evidence="2">Cell membrane</location>
        <topology evidence="2">Multi-pass membrane protein</topology>
    </subcellularLocation>
</comment>
<evidence type="ECO:0000256" key="2">
    <source>
        <dbReference type="ARBA" id="ARBA00004651"/>
    </source>
</evidence>
<dbReference type="InterPro" id="IPR050640">
    <property type="entry name" value="Bact_2-comp_sensor_kinase"/>
</dbReference>
<accession>A0A841RLC9</accession>
<dbReference type="PROSITE" id="PS50885">
    <property type="entry name" value="HAMP"/>
    <property type="match status" value="1"/>
</dbReference>
<sequence>MIKIRTKLLIYFATILLLFVLLLLIREQNNQQVMNLYDENMEHFFLLNELTRQTNETVESLQIYVHEPLDENLILYEEDLTDLIQLKETFEQREEEGIPKKNFLSMLDSFLEQTDMTVEGVQQQNIEQYSTYFNEVEITSNYIYENTLELINMELTAYQELSDLINQKVAYTKQTGITIIIAIIALSVLFALWFSNGITRPIERLTWAAQEIAAGRYSGKDVVVSKKDELWFLTKTFNEMKKNILNSVSEIEEKARLTNLLKEMELKSLQNQINPHFLFNTLNTISKTAYIEGAERTSDLISSVSALLRYNIGNLDRETQLKDEVEIVREYFFIQKTRFGNRVEFIENIDPACLSTVIPCMTLQPIVENAFKHGIENMASGSKIELNIYEKHDKVCIDVKDNGVGMDQESIKRLMNPKEDTMSGTKEGSGHSTGIGMRNVMDRLKLFQKDSKINISSEVGKGTTISIQINK</sequence>
<evidence type="ECO:0000256" key="10">
    <source>
        <dbReference type="ARBA" id="ARBA00022840"/>
    </source>
</evidence>
<dbReference type="CDD" id="cd06225">
    <property type="entry name" value="HAMP"/>
    <property type="match status" value="1"/>
</dbReference>
<evidence type="ECO:0000256" key="11">
    <source>
        <dbReference type="ARBA" id="ARBA00022989"/>
    </source>
</evidence>
<keyword evidence="5" id="KW-0597">Phosphoprotein</keyword>
<keyword evidence="9 17" id="KW-0418">Kinase</keyword>
<dbReference type="InterPro" id="IPR005467">
    <property type="entry name" value="His_kinase_dom"/>
</dbReference>
<gene>
    <name evidence="17" type="ORF">GGQ92_002096</name>
</gene>
<evidence type="ECO:0000256" key="9">
    <source>
        <dbReference type="ARBA" id="ARBA00022777"/>
    </source>
</evidence>
<dbReference type="Gene3D" id="3.30.565.10">
    <property type="entry name" value="Histidine kinase-like ATPase, C-terminal domain"/>
    <property type="match status" value="1"/>
</dbReference>
<keyword evidence="7 14" id="KW-0812">Transmembrane</keyword>
<comment type="catalytic activity">
    <reaction evidence="1">
        <text>ATP + protein L-histidine = ADP + protein N-phospho-L-histidine.</text>
        <dbReference type="EC" id="2.7.13.3"/>
    </reaction>
</comment>
<dbReference type="PANTHER" id="PTHR34220">
    <property type="entry name" value="SENSOR HISTIDINE KINASE YPDA"/>
    <property type="match status" value="1"/>
</dbReference>
<keyword evidence="11 14" id="KW-1133">Transmembrane helix</keyword>
<dbReference type="EC" id="2.7.13.3" evidence="3"/>
<evidence type="ECO:0000256" key="3">
    <source>
        <dbReference type="ARBA" id="ARBA00012438"/>
    </source>
</evidence>
<dbReference type="Proteomes" id="UP000572212">
    <property type="component" value="Unassembled WGS sequence"/>
</dbReference>